<sequence>MTLCLRLRVRSQRYQATPEGYLSKLQSLSQPSLFNYIKHFPNGDILNVSDDGGYHTWTTFSSCTAKAEDIVAFDERLTNCDVSGIVLKDLPGEEVLAIPGTRYSVIKVIRVGDIPCTYKWSEATRKWDLIGEVLHNVEEPSDVPGVPPGTIQKQILNGKKDDIVQLGLYTDENASHVTQDFIYANNPVHSDNPAWRYDSWTRP</sequence>
<proteinExistence type="predicted"/>
<reference evidence="1 2" key="1">
    <citation type="journal article" date="2022" name="bioRxiv">
        <title>Genomics of Preaxostyla Flagellates Illuminates Evolutionary Transitions and the Path Towards Mitochondrial Loss.</title>
        <authorList>
            <person name="Novak L.V.F."/>
            <person name="Treitli S.C."/>
            <person name="Pyrih J."/>
            <person name="Halakuc P."/>
            <person name="Pipaliya S.V."/>
            <person name="Vacek V."/>
            <person name="Brzon O."/>
            <person name="Soukal P."/>
            <person name="Eme L."/>
            <person name="Dacks J.B."/>
            <person name="Karnkowska A."/>
            <person name="Elias M."/>
            <person name="Hampl V."/>
        </authorList>
    </citation>
    <scope>NUCLEOTIDE SEQUENCE [LARGE SCALE GENOMIC DNA]</scope>
    <source>
        <strain evidence="1">NAU3</strain>
        <tissue evidence="1">Gut</tissue>
    </source>
</reference>
<comment type="caution">
    <text evidence="1">The sequence shown here is derived from an EMBL/GenBank/DDBJ whole genome shotgun (WGS) entry which is preliminary data.</text>
</comment>
<organism evidence="1 2">
    <name type="scientific">Blattamonas nauphoetae</name>
    <dbReference type="NCBI Taxonomy" id="2049346"/>
    <lineage>
        <taxon>Eukaryota</taxon>
        <taxon>Metamonada</taxon>
        <taxon>Preaxostyla</taxon>
        <taxon>Oxymonadida</taxon>
        <taxon>Blattamonas</taxon>
    </lineage>
</organism>
<keyword evidence="2" id="KW-1185">Reference proteome</keyword>
<accession>A0ABQ9X4T5</accession>
<dbReference type="EMBL" id="JARBJD010000218">
    <property type="protein sequence ID" value="KAK2946787.1"/>
    <property type="molecule type" value="Genomic_DNA"/>
</dbReference>
<name>A0ABQ9X4T5_9EUKA</name>
<evidence type="ECO:0000313" key="2">
    <source>
        <dbReference type="Proteomes" id="UP001281761"/>
    </source>
</evidence>
<evidence type="ECO:0000313" key="1">
    <source>
        <dbReference type="EMBL" id="KAK2946787.1"/>
    </source>
</evidence>
<gene>
    <name evidence="1" type="ORF">BLNAU_18245</name>
</gene>
<protein>
    <submittedName>
        <fullName evidence="1">Uncharacterized protein</fullName>
    </submittedName>
</protein>
<dbReference type="Proteomes" id="UP001281761">
    <property type="component" value="Unassembled WGS sequence"/>
</dbReference>